<gene>
    <name evidence="2" type="ORF">B0A50_03060</name>
</gene>
<reference evidence="2 3" key="1">
    <citation type="submission" date="2017-03" db="EMBL/GenBank/DDBJ databases">
        <title>Genomes of endolithic fungi from Antarctica.</title>
        <authorList>
            <person name="Coleine C."/>
            <person name="Masonjones S."/>
            <person name="Stajich J.E."/>
        </authorList>
    </citation>
    <scope>NUCLEOTIDE SEQUENCE [LARGE SCALE GENOMIC DNA]</scope>
    <source>
        <strain evidence="2 3">CCFEE 6315</strain>
    </source>
</reference>
<feature type="region of interest" description="Disordered" evidence="1">
    <location>
        <begin position="526"/>
        <end position="596"/>
    </location>
</feature>
<keyword evidence="3" id="KW-1185">Reference proteome</keyword>
<name>A0A4U0U2L7_9PEZI</name>
<evidence type="ECO:0000313" key="2">
    <source>
        <dbReference type="EMBL" id="TKA28732.1"/>
    </source>
</evidence>
<dbReference type="OrthoDB" id="3871501at2759"/>
<protein>
    <submittedName>
        <fullName evidence="2">Uncharacterized protein</fullName>
    </submittedName>
</protein>
<sequence length="596" mass="65685">MSGPKYQSTLKMPGQNLQGHAKKHAGQIFMSNLSSKGSVAIADNDEEEALASLKQTLAAKVRKTESQRKGKGKEDPKQVDTSSQAIDVDKEAEDAALNLEFVKQCQRIIELEKHFTGPEHEAETDAMRNEIKLINQLTEGLSLSNWNLEEKTEEFGSLKKLLAVLTAAQMVPRGDTGTGLNTLEAQPSNVVAVGGNAIQGHASNPGSKDKSPATSQSVVPSAADIDKEAIDGALDWDNPYTPGTHHHRYADVYNVYQKHVSHLPNILEDIKRCAVAPTSIVLDTIAYLGAKSGMAFCSLEEIKPTGLGDRLWQKFVDQLGPWTESQDLDRLFACTCDAFLLQVAHLAAEIRLPLRHLYNTLMQDIDACPMSFHSPAALARGVTGMDRDQIIAERTRLLEPLLNMKMAYKNLRRGLTKFYTSTKHAFDQIEQAVKTVEDASGGGWDDMSTAERERQIQEVIKQSQDPEDIHQLNGAFDYRDKWTQVRALVFSVQYARLAKTRRDVDKCANVVDALYDFIDPRANAAAREEDRAQRSLATYQGEEIQEAPVPDPDAEDDDPGPVDLDLLAAATSEEDASIDGGQDEDKGAEEDGPIFQ</sequence>
<feature type="compositionally biased region" description="Basic and acidic residues" evidence="1">
    <location>
        <begin position="62"/>
        <end position="78"/>
    </location>
</feature>
<feature type="region of interest" description="Disordered" evidence="1">
    <location>
        <begin position="196"/>
        <end position="219"/>
    </location>
</feature>
<feature type="region of interest" description="Disordered" evidence="1">
    <location>
        <begin position="61"/>
        <end position="87"/>
    </location>
</feature>
<accession>A0A4U0U2L7</accession>
<organism evidence="2 3">
    <name type="scientific">Salinomyces thailandicus</name>
    <dbReference type="NCBI Taxonomy" id="706561"/>
    <lineage>
        <taxon>Eukaryota</taxon>
        <taxon>Fungi</taxon>
        <taxon>Dikarya</taxon>
        <taxon>Ascomycota</taxon>
        <taxon>Pezizomycotina</taxon>
        <taxon>Dothideomycetes</taxon>
        <taxon>Dothideomycetidae</taxon>
        <taxon>Mycosphaerellales</taxon>
        <taxon>Teratosphaeriaceae</taxon>
        <taxon>Salinomyces</taxon>
    </lineage>
</organism>
<feature type="compositionally biased region" description="Low complexity" evidence="1">
    <location>
        <begin position="561"/>
        <end position="570"/>
    </location>
</feature>
<evidence type="ECO:0000256" key="1">
    <source>
        <dbReference type="SAM" id="MobiDB-lite"/>
    </source>
</evidence>
<dbReference type="Proteomes" id="UP000308549">
    <property type="component" value="Unassembled WGS sequence"/>
</dbReference>
<evidence type="ECO:0000313" key="3">
    <source>
        <dbReference type="Proteomes" id="UP000308549"/>
    </source>
</evidence>
<comment type="caution">
    <text evidence="2">The sequence shown here is derived from an EMBL/GenBank/DDBJ whole genome shotgun (WGS) entry which is preliminary data.</text>
</comment>
<feature type="compositionally biased region" description="Polar residues" evidence="1">
    <location>
        <begin position="201"/>
        <end position="219"/>
    </location>
</feature>
<dbReference type="AlphaFoldDB" id="A0A4U0U2L7"/>
<feature type="region of interest" description="Disordered" evidence="1">
    <location>
        <begin position="1"/>
        <end position="23"/>
    </location>
</feature>
<feature type="compositionally biased region" description="Polar residues" evidence="1">
    <location>
        <begin position="1"/>
        <end position="18"/>
    </location>
</feature>
<proteinExistence type="predicted"/>
<feature type="compositionally biased region" description="Acidic residues" evidence="1">
    <location>
        <begin position="586"/>
        <end position="596"/>
    </location>
</feature>
<dbReference type="EMBL" id="NAJL01000017">
    <property type="protein sequence ID" value="TKA28732.1"/>
    <property type="molecule type" value="Genomic_DNA"/>
</dbReference>